<dbReference type="InterPro" id="IPR007842">
    <property type="entry name" value="HEPN_dom"/>
</dbReference>
<evidence type="ECO:0000313" key="2">
    <source>
        <dbReference type="EMBL" id="KXB03068.1"/>
    </source>
</evidence>
<feature type="domain" description="HEPN" evidence="1">
    <location>
        <begin position="11"/>
        <end position="128"/>
    </location>
</feature>
<dbReference type="SUPFAM" id="SSF81593">
    <property type="entry name" value="Nucleotidyltransferase substrate binding subunit/domain"/>
    <property type="match status" value="1"/>
</dbReference>
<sequence>MRTDEMARTYNNQARARLEAAGRALEDENHPFTIRLAQECVELSLKGALRLVGVEYPREHDVSPILPEVRERFPEWFSNQLDKMGEISSDLARKRGPSVYGDEEEGVPPSELFQKADAEKALRDAKHVHREVGKVLQELKQAREG</sequence>
<keyword evidence="3" id="KW-1185">Reference proteome</keyword>
<dbReference type="AlphaFoldDB" id="A0A133V9D2"/>
<dbReference type="Proteomes" id="UP000070405">
    <property type="component" value="Unassembled WGS sequence"/>
</dbReference>
<dbReference type="PROSITE" id="PS50910">
    <property type="entry name" value="HEPN"/>
    <property type="match status" value="1"/>
</dbReference>
<dbReference type="Pfam" id="PF05168">
    <property type="entry name" value="HEPN"/>
    <property type="match status" value="1"/>
</dbReference>
<evidence type="ECO:0000259" key="1">
    <source>
        <dbReference type="PROSITE" id="PS50910"/>
    </source>
</evidence>
<comment type="caution">
    <text evidence="2">The sequence shown here is derived from an EMBL/GenBank/DDBJ whole genome shotgun (WGS) entry which is preliminary data.</text>
</comment>
<gene>
    <name evidence="2" type="ORF">AKJ47_02905</name>
</gene>
<organism evidence="2 3">
    <name type="scientific">candidate division MSBL1 archaeon SCGC-AAA261G05</name>
    <dbReference type="NCBI Taxonomy" id="1698276"/>
    <lineage>
        <taxon>Archaea</taxon>
        <taxon>Methanobacteriati</taxon>
        <taxon>Methanobacteriota</taxon>
        <taxon>candidate division MSBL1</taxon>
    </lineage>
</organism>
<dbReference type="Gene3D" id="1.20.120.330">
    <property type="entry name" value="Nucleotidyltransferases domain 2"/>
    <property type="match status" value="1"/>
</dbReference>
<reference evidence="2 3" key="1">
    <citation type="journal article" date="2016" name="Sci. Rep.">
        <title>Metabolic traits of an uncultured archaeal lineage -MSBL1- from brine pools of the Red Sea.</title>
        <authorList>
            <person name="Mwirichia R."/>
            <person name="Alam I."/>
            <person name="Rashid M."/>
            <person name="Vinu M."/>
            <person name="Ba-Alawi W."/>
            <person name="Anthony Kamau A."/>
            <person name="Kamanda Ngugi D."/>
            <person name="Goker M."/>
            <person name="Klenk H.P."/>
            <person name="Bajic V."/>
            <person name="Stingl U."/>
        </authorList>
    </citation>
    <scope>NUCLEOTIDE SEQUENCE [LARGE SCALE GENOMIC DNA]</scope>
    <source>
        <strain evidence="2">SCGC-AAA261G05</strain>
    </source>
</reference>
<dbReference type="EMBL" id="LHYA01000045">
    <property type="protein sequence ID" value="KXB03068.1"/>
    <property type="molecule type" value="Genomic_DNA"/>
</dbReference>
<dbReference type="SMART" id="SM00748">
    <property type="entry name" value="HEPN"/>
    <property type="match status" value="1"/>
</dbReference>
<name>A0A133V9D2_9EURY</name>
<proteinExistence type="predicted"/>
<protein>
    <recommendedName>
        <fullName evidence="1">HEPN domain-containing protein</fullName>
    </recommendedName>
</protein>
<accession>A0A133V9D2</accession>
<evidence type="ECO:0000313" key="3">
    <source>
        <dbReference type="Proteomes" id="UP000070405"/>
    </source>
</evidence>